<keyword evidence="1" id="KW-1133">Transmembrane helix</keyword>
<reference evidence="4" key="5">
    <citation type="submission" date="2021-07" db="EMBL/GenBank/DDBJ databases">
        <authorList>
            <person name="Wevar Oller A.L."/>
            <person name="Talano M.A."/>
            <person name="Torres Tejerizo G.A."/>
            <person name="Agostini E."/>
        </authorList>
    </citation>
    <scope>NUCLEOTIDE SEQUENCE</scope>
    <source>
        <strain evidence="4">AW4</strain>
    </source>
</reference>
<comment type="caution">
    <text evidence="2">The sequence shown here is derived from an EMBL/GenBank/DDBJ whole genome shotgun (WGS) entry which is preliminary data.</text>
</comment>
<keyword evidence="1" id="KW-0472">Membrane</keyword>
<evidence type="ECO:0000313" key="4">
    <source>
        <dbReference type="EMBL" id="MFK5736931.1"/>
    </source>
</evidence>
<evidence type="ECO:0000313" key="5">
    <source>
        <dbReference type="Proteomes" id="UP001621534"/>
    </source>
</evidence>
<dbReference type="AlphaFoldDB" id="A0A923FXE8"/>
<gene>
    <name evidence="3" type="ORF">HU737_009010</name>
    <name evidence="2" type="ORF">HU737_10165</name>
    <name evidence="4" type="ORF">KW869_25665</name>
</gene>
<evidence type="ECO:0000313" key="3">
    <source>
        <dbReference type="EMBL" id="MBV4536115.1"/>
    </source>
</evidence>
<dbReference type="EMBL" id="JAHWXS010000045">
    <property type="protein sequence ID" value="MFK5736931.1"/>
    <property type="molecule type" value="Genomic_DNA"/>
</dbReference>
<dbReference type="RefSeq" id="WP_186554587.1">
    <property type="nucleotide sequence ID" value="NZ_JABWRE020000001.1"/>
</dbReference>
<feature type="transmembrane region" description="Helical" evidence="1">
    <location>
        <begin position="15"/>
        <end position="35"/>
    </location>
</feature>
<sequence>MNPSTTKGPGWSKRLLWLLAIWAASVMALGAVALATRLAMRFAGMTV</sequence>
<dbReference type="Proteomes" id="UP000599879">
    <property type="component" value="Unassembled WGS sequence"/>
</dbReference>
<name>A0A923FXE8_9PSED</name>
<reference evidence="3" key="4">
    <citation type="submission" date="2021-06" db="EMBL/GenBank/DDBJ databases">
        <title>Updating the genus Pseudomonas: Description of 43 new species and partition of the Pseudomonas putida group.</title>
        <authorList>
            <person name="Girard L."/>
            <person name="Lood C."/>
            <person name="Vandamme P."/>
            <person name="Rokni-Zadeh H."/>
            <person name="Van Noort V."/>
            <person name="Hofte M."/>
            <person name="Lavigne R."/>
            <person name="De Mot R."/>
        </authorList>
    </citation>
    <scope>NUCLEOTIDE SEQUENCE</scope>
    <source>
        <strain evidence="3">SWRI10</strain>
    </source>
</reference>
<evidence type="ECO:0000313" key="2">
    <source>
        <dbReference type="EMBL" id="MBC3441047.1"/>
    </source>
</evidence>
<dbReference type="EMBL" id="JABWRE010000005">
    <property type="protein sequence ID" value="MBC3441047.1"/>
    <property type="molecule type" value="Genomic_DNA"/>
</dbReference>
<reference evidence="2" key="2">
    <citation type="journal article" date="2020" name="Microorganisms">
        <title>Reliable Identification of Environmental Pseudomonas Isolates Using the rpoD Gene.</title>
        <authorList>
            <consortium name="The Broad Institute Genome Sequencing Platform"/>
            <person name="Girard L."/>
            <person name="Lood C."/>
            <person name="Rokni-Zadeh H."/>
            <person name="van Noort V."/>
            <person name="Lavigne R."/>
            <person name="De Mot R."/>
        </authorList>
    </citation>
    <scope>NUCLEOTIDE SEQUENCE</scope>
    <source>
        <strain evidence="2">SWRI10</strain>
    </source>
</reference>
<proteinExistence type="predicted"/>
<evidence type="ECO:0000256" key="1">
    <source>
        <dbReference type="SAM" id="Phobius"/>
    </source>
</evidence>
<reference evidence="4 5" key="1">
    <citation type="journal article" date="2012" name="Plant Soil">
        <title>Screening of plant growth-promoting traits in arsenic-resistant bacteria isolated from the rhizosphere of soybean plants from Argentinean agricultural soil.</title>
        <authorList>
            <person name="Wevar Oller A.L."/>
            <person name="Talano M.A."/>
            <person name="Agostini E."/>
        </authorList>
    </citation>
    <scope>NUCLEOTIDE SEQUENCE [LARGE SCALE GENOMIC DNA]</scope>
    <source>
        <strain evidence="4 5">AW4</strain>
    </source>
</reference>
<dbReference type="InterPro" id="IPR018895">
    <property type="entry name" value="DUF2474"/>
</dbReference>
<organism evidence="2">
    <name type="scientific">Pseudomonas urmiensis</name>
    <dbReference type="NCBI Taxonomy" id="2745493"/>
    <lineage>
        <taxon>Bacteria</taxon>
        <taxon>Pseudomonadati</taxon>
        <taxon>Pseudomonadota</taxon>
        <taxon>Gammaproteobacteria</taxon>
        <taxon>Pseudomonadales</taxon>
        <taxon>Pseudomonadaceae</taxon>
        <taxon>Pseudomonas</taxon>
    </lineage>
</organism>
<accession>A0A923FXE8</accession>
<dbReference type="Pfam" id="PF10617">
    <property type="entry name" value="DUF2474"/>
    <property type="match status" value="1"/>
</dbReference>
<dbReference type="EMBL" id="JABWRE020000001">
    <property type="protein sequence ID" value="MBV4536115.1"/>
    <property type="molecule type" value="Genomic_DNA"/>
</dbReference>
<reference evidence="2" key="3">
    <citation type="submission" date="2020-07" db="EMBL/GenBank/DDBJ databases">
        <authorList>
            <person name="Lood C."/>
            <person name="Girard L."/>
        </authorList>
    </citation>
    <scope>NUCLEOTIDE SEQUENCE</scope>
    <source>
        <strain evidence="2">SWRI10</strain>
    </source>
</reference>
<dbReference type="Proteomes" id="UP001621534">
    <property type="component" value="Unassembled WGS sequence"/>
</dbReference>
<protein>
    <submittedName>
        <fullName evidence="2">DUF2474 domain-containing protein</fullName>
    </submittedName>
</protein>
<keyword evidence="1" id="KW-0812">Transmembrane</keyword>
<keyword evidence="5" id="KW-1185">Reference proteome</keyword>